<evidence type="ECO:0000313" key="8">
    <source>
        <dbReference type="EMBL" id="PWA78456.1"/>
    </source>
</evidence>
<evidence type="ECO:0000256" key="2">
    <source>
        <dbReference type="ARBA" id="ARBA00022692"/>
    </source>
</evidence>
<protein>
    <submittedName>
        <fullName evidence="8">C2 domain, Phosphoribosyltransferase</fullName>
    </submittedName>
</protein>
<dbReference type="PANTHER" id="PTHR31425">
    <property type="entry name" value="PHOSPHORIBOSYLANTHRANILATE TRANSFERASE ISOFORM 1"/>
    <property type="match status" value="1"/>
</dbReference>
<keyword evidence="8" id="KW-0808">Transferase</keyword>
<dbReference type="InterPro" id="IPR000008">
    <property type="entry name" value="C2_dom"/>
</dbReference>
<dbReference type="PANTHER" id="PTHR31425:SF50">
    <property type="entry name" value="FT-INTERACTING PROTEIN 3-RELATED"/>
    <property type="match status" value="1"/>
</dbReference>
<dbReference type="GO" id="GO:0016020">
    <property type="term" value="C:membrane"/>
    <property type="evidence" value="ECO:0007669"/>
    <property type="project" value="UniProtKB-SubCell"/>
</dbReference>
<keyword evidence="8" id="KW-0328">Glycosyltransferase</keyword>
<dbReference type="STRING" id="35608.A0A2U1NY59"/>
<dbReference type="Proteomes" id="UP000245207">
    <property type="component" value="Unassembled WGS sequence"/>
</dbReference>
<keyword evidence="5" id="KW-0472">Membrane</keyword>
<evidence type="ECO:0000256" key="1">
    <source>
        <dbReference type="ARBA" id="ARBA00004141"/>
    </source>
</evidence>
<dbReference type="InterPro" id="IPR047259">
    <property type="entry name" value="QUIRKY-like"/>
</dbReference>
<evidence type="ECO:0000256" key="3">
    <source>
        <dbReference type="ARBA" id="ARBA00022737"/>
    </source>
</evidence>
<evidence type="ECO:0000256" key="5">
    <source>
        <dbReference type="ARBA" id="ARBA00023136"/>
    </source>
</evidence>
<dbReference type="OrthoDB" id="67700at2759"/>
<reference evidence="8 9" key="1">
    <citation type="journal article" date="2018" name="Mol. Plant">
        <title>The genome of Artemisia annua provides insight into the evolution of Asteraceae family and artemisinin biosynthesis.</title>
        <authorList>
            <person name="Shen Q."/>
            <person name="Zhang L."/>
            <person name="Liao Z."/>
            <person name="Wang S."/>
            <person name="Yan T."/>
            <person name="Shi P."/>
            <person name="Liu M."/>
            <person name="Fu X."/>
            <person name="Pan Q."/>
            <person name="Wang Y."/>
            <person name="Lv Z."/>
            <person name="Lu X."/>
            <person name="Zhang F."/>
            <person name="Jiang W."/>
            <person name="Ma Y."/>
            <person name="Chen M."/>
            <person name="Hao X."/>
            <person name="Li L."/>
            <person name="Tang Y."/>
            <person name="Lv G."/>
            <person name="Zhou Y."/>
            <person name="Sun X."/>
            <person name="Brodelius P.E."/>
            <person name="Rose J.K.C."/>
            <person name="Tang K."/>
        </authorList>
    </citation>
    <scope>NUCLEOTIDE SEQUENCE [LARGE SCALE GENOMIC DNA]</scope>
    <source>
        <strain evidence="9">cv. Huhao1</strain>
        <tissue evidence="8">Leaf</tissue>
    </source>
</reference>
<feature type="compositionally biased region" description="Polar residues" evidence="6">
    <location>
        <begin position="1"/>
        <end position="17"/>
    </location>
</feature>
<feature type="region of interest" description="Disordered" evidence="6">
    <location>
        <begin position="1"/>
        <end position="37"/>
    </location>
</feature>
<name>A0A2U1NY59_ARTAN</name>
<gene>
    <name evidence="8" type="ORF">CTI12_AA214980</name>
</gene>
<dbReference type="GO" id="GO:0016757">
    <property type="term" value="F:glycosyltransferase activity"/>
    <property type="evidence" value="ECO:0007669"/>
    <property type="project" value="UniProtKB-KW"/>
</dbReference>
<comment type="subcellular location">
    <subcellularLocation>
        <location evidence="1">Membrane</location>
        <topology evidence="1">Multi-pass membrane protein</topology>
    </subcellularLocation>
</comment>
<dbReference type="Gene3D" id="2.60.40.150">
    <property type="entry name" value="C2 domain"/>
    <property type="match status" value="1"/>
</dbReference>
<keyword evidence="9" id="KW-1185">Reference proteome</keyword>
<dbReference type="SUPFAM" id="SSF49562">
    <property type="entry name" value="C2 domain (Calcium/lipid-binding domain, CaLB)"/>
    <property type="match status" value="1"/>
</dbReference>
<evidence type="ECO:0000259" key="7">
    <source>
        <dbReference type="PROSITE" id="PS50004"/>
    </source>
</evidence>
<accession>A0A2U1NY59</accession>
<dbReference type="AlphaFoldDB" id="A0A2U1NY59"/>
<dbReference type="PROSITE" id="PS50004">
    <property type="entry name" value="C2"/>
    <property type="match status" value="1"/>
</dbReference>
<dbReference type="InterPro" id="IPR035892">
    <property type="entry name" value="C2_domain_sf"/>
</dbReference>
<dbReference type="Pfam" id="PF00168">
    <property type="entry name" value="C2"/>
    <property type="match status" value="1"/>
</dbReference>
<keyword evidence="2" id="KW-0812">Transmembrane</keyword>
<feature type="domain" description="C2" evidence="7">
    <location>
        <begin position="36"/>
        <end position="160"/>
    </location>
</feature>
<keyword evidence="3" id="KW-0677">Repeat</keyword>
<dbReference type="InterPro" id="IPR013583">
    <property type="entry name" value="MCTP_C"/>
</dbReference>
<evidence type="ECO:0000313" key="9">
    <source>
        <dbReference type="Proteomes" id="UP000245207"/>
    </source>
</evidence>
<evidence type="ECO:0000256" key="4">
    <source>
        <dbReference type="ARBA" id="ARBA00022989"/>
    </source>
</evidence>
<comment type="caution">
    <text evidence="8">The sequence shown here is derived from an EMBL/GenBank/DDBJ whole genome shotgun (WGS) entry which is preliminary data.</text>
</comment>
<organism evidence="8 9">
    <name type="scientific">Artemisia annua</name>
    <name type="common">Sweet wormwood</name>
    <dbReference type="NCBI Taxonomy" id="35608"/>
    <lineage>
        <taxon>Eukaryota</taxon>
        <taxon>Viridiplantae</taxon>
        <taxon>Streptophyta</taxon>
        <taxon>Embryophyta</taxon>
        <taxon>Tracheophyta</taxon>
        <taxon>Spermatophyta</taxon>
        <taxon>Magnoliopsida</taxon>
        <taxon>eudicotyledons</taxon>
        <taxon>Gunneridae</taxon>
        <taxon>Pentapetalae</taxon>
        <taxon>asterids</taxon>
        <taxon>campanulids</taxon>
        <taxon>Asterales</taxon>
        <taxon>Asteraceae</taxon>
        <taxon>Asteroideae</taxon>
        <taxon>Anthemideae</taxon>
        <taxon>Artemisiinae</taxon>
        <taxon>Artemisia</taxon>
    </lineage>
</organism>
<dbReference type="SMART" id="SM00239">
    <property type="entry name" value="C2"/>
    <property type="match status" value="1"/>
</dbReference>
<dbReference type="EMBL" id="PKPP01001986">
    <property type="protein sequence ID" value="PWA78456.1"/>
    <property type="molecule type" value="Genomic_DNA"/>
</dbReference>
<proteinExistence type="predicted"/>
<sequence>MARQGPGQNQNSNVNSGENEDFSLRETRPSLGGGRVPGNERFGTAFDLVEQMHYLYIKIVKAKNLPSKIGNYSSPPDAYVEIKLGNFVACTKHFENSSNPEWQQVYAFPKDRIQSLSLELVVKDKCDDNGGGTGVKDSRIGKVRIRLSKLETDRVYTHSYPLIVLHPSGVKKMGEIQLAVRFTCVSLANLMQTYTQPLLPNMHYIHPLSIFQQDSLRHQATQIVAMRLNRAESPLRKEVVEFMLDVGSTMWSYRKSKANSCRLIEVLSSVASFCKWFNHICSWTRPFYTVLVHVLFLSVVYNPQMIMSSILLYLIVIGVWRYRSRPRHPPHMDIKLSCGDRLTSDELDEEFDSFPSSKNDSKIRVFIGSFGSVEDDDTSAKKLGVSAKSRINLLAVHYKSNDKLPSSWEYNHETGLTINLPKPPTLPKKKLKRKTSKFSLSGSTSLKINGNPLNEEEHKVWMKFKTIDEAIEARECISLPMEKDLILVDDIDPLVDLIGEFAVDAFNKSYQTHVNEDAENDVTEAVFYDCKYYKLTSKYYFYMTIEAIEQGKLGVYEVSVECDSANGARTLSKFVLTNRQPIKVSCFNNIAKSSKLIPKYEKGCLSDSSDFYKVGGMN</sequence>
<evidence type="ECO:0000256" key="6">
    <source>
        <dbReference type="SAM" id="MobiDB-lite"/>
    </source>
</evidence>
<dbReference type="Pfam" id="PF08372">
    <property type="entry name" value="PRT_C"/>
    <property type="match status" value="1"/>
</dbReference>
<keyword evidence="4" id="KW-1133">Transmembrane helix</keyword>